<organism evidence="3 4">
    <name type="scientific">Ramazzottius varieornatus</name>
    <name type="common">Water bear</name>
    <name type="synonym">Tardigrade</name>
    <dbReference type="NCBI Taxonomy" id="947166"/>
    <lineage>
        <taxon>Eukaryota</taxon>
        <taxon>Metazoa</taxon>
        <taxon>Ecdysozoa</taxon>
        <taxon>Tardigrada</taxon>
        <taxon>Eutardigrada</taxon>
        <taxon>Parachela</taxon>
        <taxon>Hypsibioidea</taxon>
        <taxon>Ramazzottiidae</taxon>
        <taxon>Ramazzottius</taxon>
    </lineage>
</organism>
<accession>A0A1D1UVY6</accession>
<dbReference type="AlphaFoldDB" id="A0A1D1UVY6"/>
<feature type="binding site" evidence="2">
    <location>
        <position position="29"/>
    </location>
    <ligand>
        <name>Mg(2+)</name>
        <dbReference type="ChEBI" id="CHEBI:18420"/>
    </ligand>
</feature>
<dbReference type="Proteomes" id="UP000186922">
    <property type="component" value="Unassembled WGS sequence"/>
</dbReference>
<reference evidence="3 4" key="1">
    <citation type="journal article" date="2016" name="Nat. Commun.">
        <title>Extremotolerant tardigrade genome and improved radiotolerance of human cultured cells by tardigrade-unique protein.</title>
        <authorList>
            <person name="Hashimoto T."/>
            <person name="Horikawa D.D."/>
            <person name="Saito Y."/>
            <person name="Kuwahara H."/>
            <person name="Kozuka-Hata H."/>
            <person name="Shin-I T."/>
            <person name="Minakuchi Y."/>
            <person name="Ohishi K."/>
            <person name="Motoyama A."/>
            <person name="Aizu T."/>
            <person name="Enomoto A."/>
            <person name="Kondo K."/>
            <person name="Tanaka S."/>
            <person name="Hara Y."/>
            <person name="Koshikawa S."/>
            <person name="Sagara H."/>
            <person name="Miura T."/>
            <person name="Yokobori S."/>
            <person name="Miyagawa K."/>
            <person name="Suzuki Y."/>
            <person name="Kubo T."/>
            <person name="Oyama M."/>
            <person name="Kohara Y."/>
            <person name="Fujiyama A."/>
            <person name="Arakawa K."/>
            <person name="Katayama T."/>
            <person name="Toyoda A."/>
            <person name="Kunieda T."/>
        </authorList>
    </citation>
    <scope>NUCLEOTIDE SEQUENCE [LARGE SCALE GENOMIC DNA]</scope>
    <source>
        <strain evidence="3 4">YOKOZUNA-1</strain>
    </source>
</reference>
<name>A0A1D1UVY6_RAMVA</name>
<sequence>MIAEDELQRASNVRKIEKRPKNVIFFSGDGMGTNTTLTASRLYKGQHTKTLVNKAALVFEKFPHVWPGQGEQTAM</sequence>
<proteinExistence type="predicted"/>
<evidence type="ECO:0000313" key="4">
    <source>
        <dbReference type="Proteomes" id="UP000186922"/>
    </source>
</evidence>
<keyword evidence="2" id="KW-0460">Magnesium</keyword>
<dbReference type="InterPro" id="IPR001952">
    <property type="entry name" value="Alkaline_phosphatase"/>
</dbReference>
<keyword evidence="2" id="KW-0479">Metal-binding</keyword>
<dbReference type="InterPro" id="IPR017850">
    <property type="entry name" value="Alkaline_phosphatase_core_sf"/>
</dbReference>
<dbReference type="SUPFAM" id="SSF53649">
    <property type="entry name" value="Alkaline phosphatase-like"/>
    <property type="match status" value="1"/>
</dbReference>
<dbReference type="EC" id="3.1.3.1" evidence="1"/>
<comment type="caution">
    <text evidence="3">The sequence shown here is derived from an EMBL/GenBank/DDBJ whole genome shotgun (WGS) entry which is preliminary data.</text>
</comment>
<evidence type="ECO:0000256" key="1">
    <source>
        <dbReference type="ARBA" id="ARBA00012647"/>
    </source>
</evidence>
<gene>
    <name evidence="3" type="primary">RvY_04688-1</name>
    <name evidence="3" type="synonym">RvY_04688.1</name>
    <name evidence="3" type="ORF">RvY_04688</name>
</gene>
<dbReference type="GO" id="GO:0046872">
    <property type="term" value="F:metal ion binding"/>
    <property type="evidence" value="ECO:0007669"/>
    <property type="project" value="UniProtKB-KW"/>
</dbReference>
<comment type="cofactor">
    <cofactor evidence="2">
        <name>Mg(2+)</name>
        <dbReference type="ChEBI" id="CHEBI:18420"/>
    </cofactor>
    <text evidence="2">Binds 1 Mg(2+) ion.</text>
</comment>
<dbReference type="Gene3D" id="3.40.720.10">
    <property type="entry name" value="Alkaline Phosphatase, subunit A"/>
    <property type="match status" value="1"/>
</dbReference>
<protein>
    <recommendedName>
        <fullName evidence="1">alkaline phosphatase</fullName>
        <ecNumber evidence="1">3.1.3.1</ecNumber>
    </recommendedName>
</protein>
<evidence type="ECO:0000256" key="2">
    <source>
        <dbReference type="PIRSR" id="PIRSR601952-2"/>
    </source>
</evidence>
<comment type="cofactor">
    <cofactor evidence="2">
        <name>Zn(2+)</name>
        <dbReference type="ChEBI" id="CHEBI:29105"/>
    </cofactor>
    <text evidence="2">Binds 2 Zn(2+) ions.</text>
</comment>
<evidence type="ECO:0000313" key="3">
    <source>
        <dbReference type="EMBL" id="GAU92635.1"/>
    </source>
</evidence>
<keyword evidence="2" id="KW-0862">Zinc</keyword>
<dbReference type="OrthoDB" id="5818554at2759"/>
<dbReference type="EMBL" id="BDGG01000002">
    <property type="protein sequence ID" value="GAU92635.1"/>
    <property type="molecule type" value="Genomic_DNA"/>
</dbReference>
<dbReference type="Pfam" id="PF00245">
    <property type="entry name" value="Alk_phosphatase"/>
    <property type="match status" value="1"/>
</dbReference>
<dbReference type="GO" id="GO:0004035">
    <property type="term" value="F:alkaline phosphatase activity"/>
    <property type="evidence" value="ECO:0007669"/>
    <property type="project" value="UniProtKB-EC"/>
</dbReference>
<feature type="binding site" evidence="2">
    <location>
        <position position="29"/>
    </location>
    <ligand>
        <name>Zn(2+)</name>
        <dbReference type="ChEBI" id="CHEBI:29105"/>
        <label>2</label>
    </ligand>
</feature>
<keyword evidence="4" id="KW-1185">Reference proteome</keyword>